<dbReference type="RefSeq" id="XP_046054840.1">
    <property type="nucleotide sequence ID" value="XM_046191574.1"/>
</dbReference>
<feature type="region of interest" description="Disordered" evidence="1">
    <location>
        <begin position="1"/>
        <end position="35"/>
    </location>
</feature>
<keyword evidence="3" id="KW-1185">Reference proteome</keyword>
<accession>A0A9P9R428</accession>
<comment type="caution">
    <text evidence="2">The sequence shown here is derived from an EMBL/GenBank/DDBJ whole genome shotgun (WGS) entry which is preliminary data.</text>
</comment>
<evidence type="ECO:0000313" key="2">
    <source>
        <dbReference type="EMBL" id="KAH7267021.1"/>
    </source>
</evidence>
<dbReference type="Proteomes" id="UP000720189">
    <property type="component" value="Unassembled WGS sequence"/>
</dbReference>
<evidence type="ECO:0000256" key="1">
    <source>
        <dbReference type="SAM" id="MobiDB-lite"/>
    </source>
</evidence>
<sequence length="67" mass="7747">MRREERVNFPGSETYSSLQLQGHTSLHVDTHSHSHSNLLYHPSHMASFMSRNTRVLRLTTACRGIIR</sequence>
<gene>
    <name evidence="2" type="ORF">BKA55DRAFT_554094</name>
</gene>
<evidence type="ECO:0000313" key="3">
    <source>
        <dbReference type="Proteomes" id="UP000720189"/>
    </source>
</evidence>
<dbReference type="AlphaFoldDB" id="A0A9P9R428"/>
<feature type="compositionally biased region" description="Polar residues" evidence="1">
    <location>
        <begin position="11"/>
        <end position="24"/>
    </location>
</feature>
<proteinExistence type="predicted"/>
<dbReference type="EMBL" id="JAGMUX010000002">
    <property type="protein sequence ID" value="KAH7267021.1"/>
    <property type="molecule type" value="Genomic_DNA"/>
</dbReference>
<organism evidence="2 3">
    <name type="scientific">Fusarium redolens</name>
    <dbReference type="NCBI Taxonomy" id="48865"/>
    <lineage>
        <taxon>Eukaryota</taxon>
        <taxon>Fungi</taxon>
        <taxon>Dikarya</taxon>
        <taxon>Ascomycota</taxon>
        <taxon>Pezizomycotina</taxon>
        <taxon>Sordariomycetes</taxon>
        <taxon>Hypocreomycetidae</taxon>
        <taxon>Hypocreales</taxon>
        <taxon>Nectriaceae</taxon>
        <taxon>Fusarium</taxon>
        <taxon>Fusarium redolens species complex</taxon>
    </lineage>
</organism>
<name>A0A9P9R428_FUSRE</name>
<dbReference type="GeneID" id="70221528"/>
<protein>
    <submittedName>
        <fullName evidence="2">Uncharacterized protein</fullName>
    </submittedName>
</protein>
<reference evidence="2" key="1">
    <citation type="journal article" date="2021" name="Nat. Commun.">
        <title>Genetic determinants of endophytism in the Arabidopsis root mycobiome.</title>
        <authorList>
            <person name="Mesny F."/>
            <person name="Miyauchi S."/>
            <person name="Thiergart T."/>
            <person name="Pickel B."/>
            <person name="Atanasova L."/>
            <person name="Karlsson M."/>
            <person name="Huettel B."/>
            <person name="Barry K.W."/>
            <person name="Haridas S."/>
            <person name="Chen C."/>
            <person name="Bauer D."/>
            <person name="Andreopoulos W."/>
            <person name="Pangilinan J."/>
            <person name="LaButti K."/>
            <person name="Riley R."/>
            <person name="Lipzen A."/>
            <person name="Clum A."/>
            <person name="Drula E."/>
            <person name="Henrissat B."/>
            <person name="Kohler A."/>
            <person name="Grigoriev I.V."/>
            <person name="Martin F.M."/>
            <person name="Hacquard S."/>
        </authorList>
    </citation>
    <scope>NUCLEOTIDE SEQUENCE</scope>
    <source>
        <strain evidence="2">MPI-CAGE-AT-0023</strain>
    </source>
</reference>